<sequence length="307" mass="33166">MPQFPSGAAIPMSVVDVLRAAAGLQPKVRASFCWGRCVRGTYAPSDQAKEITRSRSFTMPSRVLARFSADGVSANAVDIDGCSLRGFSFRLGSGDQLSDIVTQSVPVHFARTLDQMLAFLQARMPGPDGKPDMARVEAFSAANPETLRQASYLAANPPPASLAYTTYWGVHAFPATNARGETRFIKFKVAPVGDERRPSEHAATAKSTGLLRDLDSRIAARDVRFSVMALLDRPGDPVMDVTIRWPDEDGREAVRLGTIVITGTEPNGACEASVFNPANLAEGIGHPPDEIFAARRDAYAISQTERR</sequence>
<keyword evidence="4" id="KW-0349">Heme</keyword>
<keyword evidence="5" id="KW-0479">Metal-binding</keyword>
<dbReference type="PANTHER" id="PTHR11465">
    <property type="entry name" value="CATALASE"/>
    <property type="match status" value="1"/>
</dbReference>
<dbReference type="Gene3D" id="1.20.1280.120">
    <property type="match status" value="1"/>
</dbReference>
<accession>A0ABS0P9M3</accession>
<evidence type="ECO:0000313" key="10">
    <source>
        <dbReference type="Proteomes" id="UP001194539"/>
    </source>
</evidence>
<keyword evidence="6 9" id="KW-0560">Oxidoreductase</keyword>
<evidence type="ECO:0000313" key="9">
    <source>
        <dbReference type="EMBL" id="MBH5389829.1"/>
    </source>
</evidence>
<evidence type="ECO:0000256" key="2">
    <source>
        <dbReference type="ARBA" id="ARBA00012314"/>
    </source>
</evidence>
<feature type="domain" description="Catalase core" evidence="8">
    <location>
        <begin position="3"/>
        <end position="307"/>
    </location>
</feature>
<dbReference type="PANTHER" id="PTHR11465:SF9">
    <property type="entry name" value="CATALASE"/>
    <property type="match status" value="1"/>
</dbReference>
<protein>
    <recommendedName>
        <fullName evidence="2">catalase</fullName>
        <ecNumber evidence="2">1.11.1.6</ecNumber>
    </recommendedName>
</protein>
<evidence type="ECO:0000256" key="3">
    <source>
        <dbReference type="ARBA" id="ARBA00022559"/>
    </source>
</evidence>
<dbReference type="InterPro" id="IPR018028">
    <property type="entry name" value="Catalase"/>
</dbReference>
<gene>
    <name evidence="9" type="ORF">H1B27_26615</name>
</gene>
<dbReference type="Pfam" id="PF00199">
    <property type="entry name" value="Catalase"/>
    <property type="match status" value="1"/>
</dbReference>
<evidence type="ECO:0000256" key="5">
    <source>
        <dbReference type="ARBA" id="ARBA00022723"/>
    </source>
</evidence>
<dbReference type="Gene3D" id="2.40.180.10">
    <property type="entry name" value="Catalase core domain"/>
    <property type="match status" value="1"/>
</dbReference>
<dbReference type="EMBL" id="JACEGD010000027">
    <property type="protein sequence ID" value="MBH5389829.1"/>
    <property type="molecule type" value="Genomic_DNA"/>
</dbReference>
<organism evidence="9 10">
    <name type="scientific">Bradyrhizobium diversitatis</name>
    <dbReference type="NCBI Taxonomy" id="2755406"/>
    <lineage>
        <taxon>Bacteria</taxon>
        <taxon>Pseudomonadati</taxon>
        <taxon>Pseudomonadota</taxon>
        <taxon>Alphaproteobacteria</taxon>
        <taxon>Hyphomicrobiales</taxon>
        <taxon>Nitrobacteraceae</taxon>
        <taxon>Bradyrhizobium</taxon>
    </lineage>
</organism>
<name>A0ABS0P9M3_9BRAD</name>
<comment type="similarity">
    <text evidence="1">Belongs to the catalase family.</text>
</comment>
<keyword evidence="7" id="KW-0408">Iron</keyword>
<dbReference type="Proteomes" id="UP001194539">
    <property type="component" value="Unassembled WGS sequence"/>
</dbReference>
<dbReference type="InterPro" id="IPR020835">
    <property type="entry name" value="Catalase_sf"/>
</dbReference>
<keyword evidence="10" id="KW-1185">Reference proteome</keyword>
<evidence type="ECO:0000256" key="4">
    <source>
        <dbReference type="ARBA" id="ARBA00022617"/>
    </source>
</evidence>
<dbReference type="PROSITE" id="PS51402">
    <property type="entry name" value="CATALASE_3"/>
    <property type="match status" value="1"/>
</dbReference>
<comment type="caution">
    <text evidence="9">The sequence shown here is derived from an EMBL/GenBank/DDBJ whole genome shotgun (WGS) entry which is preliminary data.</text>
</comment>
<dbReference type="SUPFAM" id="SSF56634">
    <property type="entry name" value="Heme-dependent catalase-like"/>
    <property type="match status" value="1"/>
</dbReference>
<evidence type="ECO:0000256" key="7">
    <source>
        <dbReference type="ARBA" id="ARBA00023004"/>
    </source>
</evidence>
<dbReference type="SMART" id="SM01060">
    <property type="entry name" value="Catalase"/>
    <property type="match status" value="1"/>
</dbReference>
<evidence type="ECO:0000256" key="6">
    <source>
        <dbReference type="ARBA" id="ARBA00023002"/>
    </source>
</evidence>
<dbReference type="EC" id="1.11.1.6" evidence="2"/>
<keyword evidence="3 9" id="KW-0575">Peroxidase</keyword>
<dbReference type="GO" id="GO:0004096">
    <property type="term" value="F:catalase activity"/>
    <property type="evidence" value="ECO:0007669"/>
    <property type="project" value="UniProtKB-EC"/>
</dbReference>
<dbReference type="InterPro" id="IPR011614">
    <property type="entry name" value="Catalase_core"/>
</dbReference>
<proteinExistence type="inferred from homology"/>
<evidence type="ECO:0000259" key="8">
    <source>
        <dbReference type="SMART" id="SM01060"/>
    </source>
</evidence>
<reference evidence="9 10" key="1">
    <citation type="submission" date="2020-07" db="EMBL/GenBank/DDBJ databases">
        <title>Bradyrhizobium diversity isolated from nodules of indigenous legumes of Western Australia.</title>
        <authorList>
            <person name="Klepa M.S."/>
        </authorList>
    </citation>
    <scope>NUCLEOTIDE SEQUENCE [LARGE SCALE GENOMIC DNA]</scope>
    <source>
        <strain evidence="9 10">CNPSo 4019</strain>
    </source>
</reference>
<evidence type="ECO:0000256" key="1">
    <source>
        <dbReference type="ARBA" id="ARBA00005329"/>
    </source>
</evidence>